<feature type="transmembrane region" description="Helical" evidence="1">
    <location>
        <begin position="110"/>
        <end position="127"/>
    </location>
</feature>
<keyword evidence="3" id="KW-1185">Reference proteome</keyword>
<protein>
    <submittedName>
        <fullName evidence="2">Uncharacterized protein</fullName>
    </submittedName>
</protein>
<dbReference type="EMBL" id="CM026427">
    <property type="protein sequence ID" value="KAG0570558.1"/>
    <property type="molecule type" value="Genomic_DNA"/>
</dbReference>
<evidence type="ECO:0000313" key="3">
    <source>
        <dbReference type="Proteomes" id="UP000822688"/>
    </source>
</evidence>
<dbReference type="PANTHER" id="PTHR33927:SF1">
    <property type="entry name" value="TRANSMEMBRANE PROTEIN"/>
    <property type="match status" value="1"/>
</dbReference>
<reference evidence="2 3" key="1">
    <citation type="submission" date="2020-06" db="EMBL/GenBank/DDBJ databases">
        <title>WGS assembly of Ceratodon purpureus strain R40.</title>
        <authorList>
            <person name="Carey S.B."/>
            <person name="Jenkins J."/>
            <person name="Shu S."/>
            <person name="Lovell J.T."/>
            <person name="Sreedasyam A."/>
            <person name="Maumus F."/>
            <person name="Tiley G.P."/>
            <person name="Fernandez-Pozo N."/>
            <person name="Barry K."/>
            <person name="Chen C."/>
            <person name="Wang M."/>
            <person name="Lipzen A."/>
            <person name="Daum C."/>
            <person name="Saski C.A."/>
            <person name="Payton A.C."/>
            <person name="Mcbreen J.C."/>
            <person name="Conrad R.E."/>
            <person name="Kollar L.M."/>
            <person name="Olsson S."/>
            <person name="Huttunen S."/>
            <person name="Landis J.B."/>
            <person name="Wickett N.J."/>
            <person name="Johnson M.G."/>
            <person name="Rensing S.A."/>
            <person name="Grimwood J."/>
            <person name="Schmutz J."/>
            <person name="Mcdaniel S.F."/>
        </authorList>
    </citation>
    <scope>NUCLEOTIDE SEQUENCE [LARGE SCALE GENOMIC DNA]</scope>
    <source>
        <strain evidence="2 3">R40</strain>
    </source>
</reference>
<keyword evidence="1" id="KW-1133">Transmembrane helix</keyword>
<dbReference type="Proteomes" id="UP000822688">
    <property type="component" value="Chromosome 6"/>
</dbReference>
<feature type="transmembrane region" description="Helical" evidence="1">
    <location>
        <begin position="188"/>
        <end position="208"/>
    </location>
</feature>
<feature type="transmembrane region" description="Helical" evidence="1">
    <location>
        <begin position="220"/>
        <end position="243"/>
    </location>
</feature>
<dbReference type="AlphaFoldDB" id="A0A8T0HI38"/>
<feature type="transmembrane region" description="Helical" evidence="1">
    <location>
        <begin position="255"/>
        <end position="276"/>
    </location>
</feature>
<evidence type="ECO:0000313" key="2">
    <source>
        <dbReference type="EMBL" id="KAG0570558.1"/>
    </source>
</evidence>
<dbReference type="InterPro" id="IPR039261">
    <property type="entry name" value="FNR_nucleotide-bd"/>
</dbReference>
<sequence length="523" mass="58394">MFDIDKRPSRFMNKVIQLETRVGNNQQMAQSNSKEAFDMLMIAVSKEVSEMFSTDICLEMGDRALDAIENRAEIYPQIIESSAQKSAPAKKSRLEVLLKDQELLSIYKRFFVLSFIINIVLFILAALGHFNYAHNNTALFALGNVLLLALVRNEIFLRVTYETTVQLFGHSIVPLRLKLWITHGLQNLGGIHAGCGTASIVWSIYAVVELFVHRATVPTPPIAILFVVIFMLLISCLAAVPVLRHVHHNVFENTHRICGWFALALIWCFILLLASYDPSRNVYDFSSHGRHRLVNRLDIWFAAVLTLLVFLPWALIKKVPVRTWISPDQSLSLITFADGLPVGTFARIARNPLKEWHAFGAASDGFSENTLICGAVGDFTKGLVSHPPSHIWTRRVRFAGVTYLANLYTRAVFVATGSGLGPFLSFLMQPTRVDCHLIFIAKNVEQIYGPYITNILSRFPQEKLIVHDTAILGRPNLAKLVVDRVKKCEAEVVIVTSNPAGSKTVIDGCRAAGIPAFGPIWDS</sequence>
<dbReference type="EMBL" id="CM026427">
    <property type="protein sequence ID" value="KAG0570559.1"/>
    <property type="molecule type" value="Genomic_DNA"/>
</dbReference>
<comment type="caution">
    <text evidence="2">The sequence shown here is derived from an EMBL/GenBank/DDBJ whole genome shotgun (WGS) entry which is preliminary data.</text>
</comment>
<organism evidence="2 3">
    <name type="scientific">Ceratodon purpureus</name>
    <name type="common">Fire moss</name>
    <name type="synonym">Dicranum purpureum</name>
    <dbReference type="NCBI Taxonomy" id="3225"/>
    <lineage>
        <taxon>Eukaryota</taxon>
        <taxon>Viridiplantae</taxon>
        <taxon>Streptophyta</taxon>
        <taxon>Embryophyta</taxon>
        <taxon>Bryophyta</taxon>
        <taxon>Bryophytina</taxon>
        <taxon>Bryopsida</taxon>
        <taxon>Dicranidae</taxon>
        <taxon>Pseudoditrichales</taxon>
        <taxon>Ditrichaceae</taxon>
        <taxon>Ceratodon</taxon>
    </lineage>
</organism>
<keyword evidence="1" id="KW-0472">Membrane</keyword>
<keyword evidence="1" id="KW-0812">Transmembrane</keyword>
<dbReference type="InterPro" id="IPR052979">
    <property type="entry name" value="Adenylate-forming_domain"/>
</dbReference>
<gene>
    <name evidence="2" type="ORF">KC19_6G170600</name>
</gene>
<feature type="transmembrane region" description="Helical" evidence="1">
    <location>
        <begin position="133"/>
        <end position="151"/>
    </location>
</feature>
<dbReference type="PANTHER" id="PTHR33927">
    <property type="entry name" value="TRANSMEMBRANE PROTEIN"/>
    <property type="match status" value="1"/>
</dbReference>
<proteinExistence type="predicted"/>
<feature type="transmembrane region" description="Helical" evidence="1">
    <location>
        <begin position="299"/>
        <end position="316"/>
    </location>
</feature>
<accession>A0A8T0HI38</accession>
<dbReference type="SUPFAM" id="SSF52343">
    <property type="entry name" value="Ferredoxin reductase-like, C-terminal NADP-linked domain"/>
    <property type="match status" value="1"/>
</dbReference>
<evidence type="ECO:0000256" key="1">
    <source>
        <dbReference type="SAM" id="Phobius"/>
    </source>
</evidence>
<name>A0A8T0HI38_CERPU</name>